<accession>A0A2G8RJ43</accession>
<organism evidence="13 14">
    <name type="scientific">Puniceibacterium antarcticum</name>
    <dbReference type="NCBI Taxonomy" id="1206336"/>
    <lineage>
        <taxon>Bacteria</taxon>
        <taxon>Pseudomonadati</taxon>
        <taxon>Pseudomonadota</taxon>
        <taxon>Alphaproteobacteria</taxon>
        <taxon>Rhodobacterales</taxon>
        <taxon>Paracoccaceae</taxon>
        <taxon>Puniceibacterium</taxon>
    </lineage>
</organism>
<dbReference type="Gene3D" id="1.20.1510.10">
    <property type="entry name" value="Cation efflux protein transmembrane domain"/>
    <property type="match status" value="1"/>
</dbReference>
<keyword evidence="5" id="KW-0864">Zinc transport</keyword>
<evidence type="ECO:0000256" key="3">
    <source>
        <dbReference type="ARBA" id="ARBA00022448"/>
    </source>
</evidence>
<keyword evidence="4 10" id="KW-0812">Transmembrane</keyword>
<dbReference type="GO" id="GO:0005385">
    <property type="term" value="F:zinc ion transmembrane transporter activity"/>
    <property type="evidence" value="ECO:0007669"/>
    <property type="project" value="TreeGrafter"/>
</dbReference>
<dbReference type="InterPro" id="IPR027469">
    <property type="entry name" value="Cation_efflux_TMD_sf"/>
</dbReference>
<feature type="transmembrane region" description="Helical" evidence="10">
    <location>
        <begin position="178"/>
        <end position="196"/>
    </location>
</feature>
<evidence type="ECO:0000256" key="8">
    <source>
        <dbReference type="ARBA" id="ARBA00023136"/>
    </source>
</evidence>
<feature type="domain" description="Cation efflux protein cytoplasmic" evidence="12">
    <location>
        <begin position="242"/>
        <end position="305"/>
    </location>
</feature>
<feature type="compositionally biased region" description="Basic and acidic residues" evidence="9">
    <location>
        <begin position="1"/>
        <end position="25"/>
    </location>
</feature>
<dbReference type="PANTHER" id="PTHR11562">
    <property type="entry name" value="CATION EFFLUX PROTEIN/ ZINC TRANSPORTER"/>
    <property type="match status" value="1"/>
</dbReference>
<comment type="caution">
    <text evidence="13">The sequence shown here is derived from an EMBL/GenBank/DDBJ whole genome shotgun (WGS) entry which is preliminary data.</text>
</comment>
<evidence type="ECO:0000259" key="11">
    <source>
        <dbReference type="Pfam" id="PF01545"/>
    </source>
</evidence>
<dbReference type="InterPro" id="IPR058533">
    <property type="entry name" value="Cation_efflux_TM"/>
</dbReference>
<dbReference type="NCBIfam" id="TIGR01297">
    <property type="entry name" value="CDF"/>
    <property type="match status" value="1"/>
</dbReference>
<comment type="subcellular location">
    <subcellularLocation>
        <location evidence="1">Membrane</location>
        <topology evidence="1">Multi-pass membrane protein</topology>
    </subcellularLocation>
</comment>
<feature type="transmembrane region" description="Helical" evidence="10">
    <location>
        <begin position="35"/>
        <end position="56"/>
    </location>
</feature>
<dbReference type="SUPFAM" id="SSF161111">
    <property type="entry name" value="Cation efflux protein transmembrane domain-like"/>
    <property type="match status" value="1"/>
</dbReference>
<proteinExistence type="inferred from homology"/>
<keyword evidence="6 10" id="KW-1133">Transmembrane helix</keyword>
<dbReference type="AlphaFoldDB" id="A0A2G8RJ43"/>
<evidence type="ECO:0000256" key="5">
    <source>
        <dbReference type="ARBA" id="ARBA00022906"/>
    </source>
</evidence>
<evidence type="ECO:0000256" key="4">
    <source>
        <dbReference type="ARBA" id="ARBA00022692"/>
    </source>
</evidence>
<evidence type="ECO:0000313" key="13">
    <source>
        <dbReference type="EMBL" id="PIL21513.1"/>
    </source>
</evidence>
<keyword evidence="7" id="KW-0406">Ion transport</keyword>
<gene>
    <name evidence="13" type="ORF">P775_04040</name>
</gene>
<evidence type="ECO:0000256" key="2">
    <source>
        <dbReference type="ARBA" id="ARBA00008873"/>
    </source>
</evidence>
<protein>
    <recommendedName>
        <fullName evidence="15">Zinc transporter ZitB</fullName>
    </recommendedName>
</protein>
<feature type="transmembrane region" description="Helical" evidence="10">
    <location>
        <begin position="62"/>
        <end position="83"/>
    </location>
</feature>
<keyword evidence="14" id="KW-1185">Reference proteome</keyword>
<dbReference type="RefSeq" id="WP_099909732.1">
    <property type="nucleotide sequence ID" value="NZ_AWWI01000034.1"/>
</dbReference>
<dbReference type="InterPro" id="IPR050681">
    <property type="entry name" value="CDF/SLC30A"/>
</dbReference>
<evidence type="ECO:0000256" key="6">
    <source>
        <dbReference type="ARBA" id="ARBA00022989"/>
    </source>
</evidence>
<dbReference type="Pfam" id="PF01545">
    <property type="entry name" value="Cation_efflux"/>
    <property type="match status" value="1"/>
</dbReference>
<dbReference type="InterPro" id="IPR002524">
    <property type="entry name" value="Cation_efflux"/>
</dbReference>
<feature type="region of interest" description="Disordered" evidence="9">
    <location>
        <begin position="1"/>
        <end position="27"/>
    </location>
</feature>
<dbReference type="InterPro" id="IPR027470">
    <property type="entry name" value="Cation_efflux_CTD"/>
</dbReference>
<name>A0A2G8RJ43_9RHOB</name>
<feature type="transmembrane region" description="Helical" evidence="10">
    <location>
        <begin position="134"/>
        <end position="157"/>
    </location>
</feature>
<dbReference type="GO" id="GO:0005886">
    <property type="term" value="C:plasma membrane"/>
    <property type="evidence" value="ECO:0007669"/>
    <property type="project" value="TreeGrafter"/>
</dbReference>
<reference evidence="13 14" key="1">
    <citation type="submission" date="2013-09" db="EMBL/GenBank/DDBJ databases">
        <title>Genome sequencing of Phaeobacter antarcticus sp. nov. SM1211.</title>
        <authorList>
            <person name="Zhang X.-Y."/>
            <person name="Liu C."/>
            <person name="Chen X.-L."/>
            <person name="Xie B.-B."/>
            <person name="Qin Q.-L."/>
            <person name="Rong J.-C."/>
            <person name="Zhang Y.-Z."/>
        </authorList>
    </citation>
    <scope>NUCLEOTIDE SEQUENCE [LARGE SCALE GENOMIC DNA]</scope>
    <source>
        <strain evidence="13 14">SM1211</strain>
    </source>
</reference>
<evidence type="ECO:0000256" key="1">
    <source>
        <dbReference type="ARBA" id="ARBA00004141"/>
    </source>
</evidence>
<keyword evidence="5" id="KW-0862">Zinc</keyword>
<dbReference type="PANTHER" id="PTHR11562:SF17">
    <property type="entry name" value="RE54080P-RELATED"/>
    <property type="match status" value="1"/>
</dbReference>
<evidence type="ECO:0000256" key="7">
    <source>
        <dbReference type="ARBA" id="ARBA00023065"/>
    </source>
</evidence>
<keyword evidence="8 10" id="KW-0472">Membrane</keyword>
<dbReference type="EMBL" id="AWWI01000034">
    <property type="protein sequence ID" value="PIL21513.1"/>
    <property type="molecule type" value="Genomic_DNA"/>
</dbReference>
<evidence type="ECO:0000313" key="14">
    <source>
        <dbReference type="Proteomes" id="UP000231259"/>
    </source>
</evidence>
<feature type="region of interest" description="Disordered" evidence="9">
    <location>
        <begin position="317"/>
        <end position="351"/>
    </location>
</feature>
<feature type="transmembrane region" description="Helical" evidence="10">
    <location>
        <begin position="103"/>
        <end position="122"/>
    </location>
</feature>
<sequence length="351" mass="37182">MPNDKDHGHSHDHAGHDHGDGHSHAPDVSASNEKVVLVGFLLTFGFMFAELIGGLLSGSLALIADAGHMFTDAAALALAWAGFRFGRRKRDDKRTFGYMRFEILAGFVNAISLILLVIWIAYEAVQRLLDPAPVLAGPMLVIAVLGLAVNAGVFWMLMKGDRDHVNIKGAMVHVMGDLLGSVAAIVAAIAIYFTGWTPIDPILSMLLSAIVLRSAWALLKASLNVLMEGTPGNVVVADLKETLIAKVPGLVNVTHVHVWSITSGQPAATMDVKLAEGTDPATALSAVKALLSREYGIAHSTIEVDFGQSASVCALDPDAGNGANHSHAQGHDHDHKQGHDHIQGWSAPKPA</sequence>
<keyword evidence="3" id="KW-0813">Transport</keyword>
<dbReference type="Pfam" id="PF16916">
    <property type="entry name" value="ZT_dimer"/>
    <property type="match status" value="1"/>
</dbReference>
<feature type="compositionally biased region" description="Basic and acidic residues" evidence="9">
    <location>
        <begin position="329"/>
        <end position="342"/>
    </location>
</feature>
<feature type="domain" description="Cation efflux protein transmembrane" evidence="11">
    <location>
        <begin position="36"/>
        <end position="227"/>
    </location>
</feature>
<evidence type="ECO:0000259" key="12">
    <source>
        <dbReference type="Pfam" id="PF16916"/>
    </source>
</evidence>
<comment type="similarity">
    <text evidence="2">Belongs to the cation diffusion facilitator (CDF) transporter (TC 2.A.4) family. SLC30A subfamily.</text>
</comment>
<evidence type="ECO:0000256" key="10">
    <source>
        <dbReference type="SAM" id="Phobius"/>
    </source>
</evidence>
<dbReference type="OrthoDB" id="9809646at2"/>
<evidence type="ECO:0008006" key="15">
    <source>
        <dbReference type="Google" id="ProtNLM"/>
    </source>
</evidence>
<dbReference type="Proteomes" id="UP000231259">
    <property type="component" value="Unassembled WGS sequence"/>
</dbReference>
<evidence type="ECO:0000256" key="9">
    <source>
        <dbReference type="SAM" id="MobiDB-lite"/>
    </source>
</evidence>